<keyword evidence="2" id="KW-1185">Reference proteome</keyword>
<proteinExistence type="predicted"/>
<reference evidence="1 2" key="1">
    <citation type="submission" date="2016-09" db="EMBL/GenBank/DDBJ databases">
        <title>Extensive genetic diversity and differential bi-allelic expression allows diatom success in the polar Southern Ocean.</title>
        <authorList>
            <consortium name="DOE Joint Genome Institute"/>
            <person name="Mock T."/>
            <person name="Otillar R.P."/>
            <person name="Strauss J."/>
            <person name="Dupont C."/>
            <person name="Frickenhaus S."/>
            <person name="Maumus F."/>
            <person name="Mcmullan M."/>
            <person name="Sanges R."/>
            <person name="Schmutz J."/>
            <person name="Toseland A."/>
            <person name="Valas R."/>
            <person name="Veluchamy A."/>
            <person name="Ward B.J."/>
            <person name="Allen A."/>
            <person name="Barry K."/>
            <person name="Falciatore A."/>
            <person name="Ferrante M."/>
            <person name="Fortunato A.E."/>
            <person name="Gloeckner G."/>
            <person name="Gruber A."/>
            <person name="Hipkin R."/>
            <person name="Janech M."/>
            <person name="Kroth P."/>
            <person name="Leese F."/>
            <person name="Lindquist E."/>
            <person name="Lyon B.R."/>
            <person name="Martin J."/>
            <person name="Mayer C."/>
            <person name="Parker M."/>
            <person name="Quesneville H."/>
            <person name="Raymond J."/>
            <person name="Uhlig C."/>
            <person name="Valentin K.U."/>
            <person name="Worden A.Z."/>
            <person name="Armbrust E.V."/>
            <person name="Bowler C."/>
            <person name="Green B."/>
            <person name="Moulton V."/>
            <person name="Van Oosterhout C."/>
            <person name="Grigoriev I."/>
        </authorList>
    </citation>
    <scope>NUCLEOTIDE SEQUENCE [LARGE SCALE GENOMIC DNA]</scope>
    <source>
        <strain evidence="1 2">CCMP1102</strain>
    </source>
</reference>
<gene>
    <name evidence="1" type="ORF">FRACYDRAFT_234376</name>
</gene>
<name>A0A1E7FRL9_9STRA</name>
<dbReference type="AlphaFoldDB" id="A0A1E7FRL9"/>
<protein>
    <submittedName>
        <fullName evidence="1">Uncharacterized protein</fullName>
    </submittedName>
</protein>
<sequence length="219" mass="25123">MPLFRYPQNGHVLYLQVGNQVRGPTCVFTNRKSGGDLPTDLWLLKFVQGVPVHEPAPCLNEEDLLAISVFASDTYSNLPKEEEWGRSVILFNTWNKPPFGLLFENENDKFDYSDDIEQIPYYCNKINEWSRVGPSSNPSECNLASKEVSSLPQVTTIIDDEMTTKKEKKLSAKIWLLGDYRRRDHRLQTVHLEATESLREALYQETDVMSTKLQIPVPT</sequence>
<accession>A0A1E7FRL9</accession>
<organism evidence="1 2">
    <name type="scientific">Fragilariopsis cylindrus CCMP1102</name>
    <dbReference type="NCBI Taxonomy" id="635003"/>
    <lineage>
        <taxon>Eukaryota</taxon>
        <taxon>Sar</taxon>
        <taxon>Stramenopiles</taxon>
        <taxon>Ochrophyta</taxon>
        <taxon>Bacillariophyta</taxon>
        <taxon>Bacillariophyceae</taxon>
        <taxon>Bacillariophycidae</taxon>
        <taxon>Bacillariales</taxon>
        <taxon>Bacillariaceae</taxon>
        <taxon>Fragilariopsis</taxon>
    </lineage>
</organism>
<evidence type="ECO:0000313" key="1">
    <source>
        <dbReference type="EMBL" id="OEU20745.1"/>
    </source>
</evidence>
<dbReference type="Proteomes" id="UP000095751">
    <property type="component" value="Unassembled WGS sequence"/>
</dbReference>
<dbReference type="EMBL" id="KV784354">
    <property type="protein sequence ID" value="OEU20745.1"/>
    <property type="molecule type" value="Genomic_DNA"/>
</dbReference>
<evidence type="ECO:0000313" key="2">
    <source>
        <dbReference type="Proteomes" id="UP000095751"/>
    </source>
</evidence>
<dbReference type="OrthoDB" id="45632at2759"/>
<dbReference type="KEGG" id="fcy:FRACYDRAFT_234376"/>
<dbReference type="InParanoid" id="A0A1E7FRL9"/>